<evidence type="ECO:0000313" key="2">
    <source>
        <dbReference type="Proteomes" id="UP001055072"/>
    </source>
</evidence>
<evidence type="ECO:0000313" key="1">
    <source>
        <dbReference type="EMBL" id="KAI0093813.1"/>
    </source>
</evidence>
<protein>
    <submittedName>
        <fullName evidence="1">Dolichyl-diphosphooligosaccharide--protein glycosyltransferase subunit WBP1</fullName>
    </submittedName>
</protein>
<reference evidence="1" key="1">
    <citation type="journal article" date="2021" name="Environ. Microbiol.">
        <title>Gene family expansions and transcriptome signatures uncover fungal adaptations to wood decay.</title>
        <authorList>
            <person name="Hage H."/>
            <person name="Miyauchi S."/>
            <person name="Viragh M."/>
            <person name="Drula E."/>
            <person name="Min B."/>
            <person name="Chaduli D."/>
            <person name="Navarro D."/>
            <person name="Favel A."/>
            <person name="Norest M."/>
            <person name="Lesage-Meessen L."/>
            <person name="Balint B."/>
            <person name="Merenyi Z."/>
            <person name="de Eugenio L."/>
            <person name="Morin E."/>
            <person name="Martinez A.T."/>
            <person name="Baldrian P."/>
            <person name="Stursova M."/>
            <person name="Martinez M.J."/>
            <person name="Novotny C."/>
            <person name="Magnuson J.K."/>
            <person name="Spatafora J.W."/>
            <person name="Maurice S."/>
            <person name="Pangilinan J."/>
            <person name="Andreopoulos W."/>
            <person name="LaButti K."/>
            <person name="Hundley H."/>
            <person name="Na H."/>
            <person name="Kuo A."/>
            <person name="Barry K."/>
            <person name="Lipzen A."/>
            <person name="Henrissat B."/>
            <person name="Riley R."/>
            <person name="Ahrendt S."/>
            <person name="Nagy L.G."/>
            <person name="Grigoriev I.V."/>
            <person name="Martin F."/>
            <person name="Rosso M.N."/>
        </authorList>
    </citation>
    <scope>NUCLEOTIDE SEQUENCE</scope>
    <source>
        <strain evidence="1">CBS 384.51</strain>
    </source>
</reference>
<keyword evidence="2" id="KW-1185">Reference proteome</keyword>
<dbReference type="Proteomes" id="UP001055072">
    <property type="component" value="Unassembled WGS sequence"/>
</dbReference>
<accession>A0ACB8UHJ8</accession>
<proteinExistence type="predicted"/>
<gene>
    <name evidence="1" type="ORF">BDY19DRAFT_919072</name>
</gene>
<sequence length="378" mass="40933">MAAWLLALLGLAISACAKSSTGNSVLVLLEPSLDKANFSTFFNGLTESGYELTFRAPRDAKPAVIEDDVAQFSHVVVFAPDTKSFAQDVTPQSLVSLLSKGTNLLLALSPKKQTIVNSLAAEFSLILPPPGTPLISHFPERDTPATVIPVKPTENPIVPTKGLLPVWFSGVPFAYSPNPLLVPILNAPSESFAADSTTDSGAEGIVEAADKGGEGLWAGSQLALVAGFQAHGDTRVLWAGGVDMFSDEFAQKESAKGQQSGNAQFVRDAAAWAFRESKVLRIDSVAHHRVNETEPRETYTTNDHVVFNTHISMFNPKTSVWEPYSGISDLQLEFTMLDPHIRTSLPPVPSNPGEYEVTFRVPDRHGVFKFIIDYKRKG</sequence>
<name>A0ACB8UHJ8_9APHY</name>
<comment type="caution">
    <text evidence="1">The sequence shown here is derived from an EMBL/GenBank/DDBJ whole genome shotgun (WGS) entry which is preliminary data.</text>
</comment>
<organism evidence="1 2">
    <name type="scientific">Irpex rosettiformis</name>
    <dbReference type="NCBI Taxonomy" id="378272"/>
    <lineage>
        <taxon>Eukaryota</taxon>
        <taxon>Fungi</taxon>
        <taxon>Dikarya</taxon>
        <taxon>Basidiomycota</taxon>
        <taxon>Agaricomycotina</taxon>
        <taxon>Agaricomycetes</taxon>
        <taxon>Polyporales</taxon>
        <taxon>Irpicaceae</taxon>
        <taxon>Irpex</taxon>
    </lineage>
</organism>
<dbReference type="EMBL" id="MU274901">
    <property type="protein sequence ID" value="KAI0093813.1"/>
    <property type="molecule type" value="Genomic_DNA"/>
</dbReference>